<evidence type="ECO:0000256" key="7">
    <source>
        <dbReference type="PIRNR" id="PIRNR017888"/>
    </source>
</evidence>
<keyword evidence="11" id="KW-1185">Reference proteome</keyword>
<comment type="subunit">
    <text evidence="7">Homodimer (via N- and C-terminus); binds RNA as homodimer. Component of the cleavage factor Im (CFIm) complex.</text>
</comment>
<dbReference type="Proteomes" id="UP000677054">
    <property type="component" value="Unassembled WGS sequence"/>
</dbReference>
<organism evidence="10">
    <name type="scientific">Darwinula stevensoni</name>
    <dbReference type="NCBI Taxonomy" id="69355"/>
    <lineage>
        <taxon>Eukaryota</taxon>
        <taxon>Metazoa</taxon>
        <taxon>Ecdysozoa</taxon>
        <taxon>Arthropoda</taxon>
        <taxon>Crustacea</taxon>
        <taxon>Oligostraca</taxon>
        <taxon>Ostracoda</taxon>
        <taxon>Podocopa</taxon>
        <taxon>Podocopida</taxon>
        <taxon>Darwinulocopina</taxon>
        <taxon>Darwinuloidea</taxon>
        <taxon>Darwinulidae</taxon>
        <taxon>Darwinula</taxon>
    </lineage>
</organism>
<dbReference type="OrthoDB" id="277288at2759"/>
<comment type="function">
    <text evidence="7">Component of the cleavage factor Im (CFIm) complex that functions as an activator of the pre-mRNA 3'-end cleavage and polyadenylation processing required for the maturation of pre-mRNA into functional mRNAs. CFIm contributes to the recruitment of multiprotein complexes on specific sequences on the pre-mRNA 3'-end, so called cleavage and polyadenylation signals (pA signals). Most pre-mRNAs contain multiple pA signals, resulting in alternative cleavage and polyadenylation (APA) producing mRNAs with variable 3'-end formation. The CFIm complex acts as a key regulator of cleavage and polyadenylation site choice during APA through its binding to 5'-UGUA-3' elements localized in the 3'-untranslated region (UTR) for a huge number of pre-mRNAs.</text>
</comment>
<evidence type="ECO:0000313" key="11">
    <source>
        <dbReference type="Proteomes" id="UP000677054"/>
    </source>
</evidence>
<evidence type="ECO:0000256" key="5">
    <source>
        <dbReference type="ARBA" id="ARBA00022884"/>
    </source>
</evidence>
<evidence type="ECO:0000256" key="2">
    <source>
        <dbReference type="ARBA" id="ARBA00016266"/>
    </source>
</evidence>
<dbReference type="InterPro" id="IPR015797">
    <property type="entry name" value="NUDIX_hydrolase-like_dom_sf"/>
</dbReference>
<evidence type="ECO:0000256" key="1">
    <source>
        <dbReference type="ARBA" id="ARBA00009710"/>
    </source>
</evidence>
<feature type="compositionally biased region" description="Polar residues" evidence="8">
    <location>
        <begin position="12"/>
        <end position="22"/>
    </location>
</feature>
<comment type="subcellular location">
    <subcellularLocation>
        <location evidence="7">Nucleus</location>
    </subcellularLocation>
    <subcellularLocation>
        <location evidence="7">Cytoplasm</location>
    </subcellularLocation>
</comment>
<dbReference type="CDD" id="cd18871">
    <property type="entry name" value="NUDIX_Cfim25_Nudt21"/>
    <property type="match status" value="1"/>
</dbReference>
<gene>
    <name evidence="10" type="ORF">DSTB1V02_LOCUS1972</name>
</gene>
<evidence type="ECO:0000256" key="4">
    <source>
        <dbReference type="ARBA" id="ARBA00022664"/>
    </source>
</evidence>
<keyword evidence="6 7" id="KW-0539">Nucleus</keyword>
<dbReference type="InterPro" id="IPR016706">
    <property type="entry name" value="Cleav_polyA_spec_factor_su5"/>
</dbReference>
<evidence type="ECO:0000256" key="6">
    <source>
        <dbReference type="ARBA" id="ARBA00023242"/>
    </source>
</evidence>
<keyword evidence="3 7" id="KW-0963">Cytoplasm</keyword>
<sequence length="227" mass="25797">MMGGPGHGWPRTSKSANMSGTTPPMADKSHLTLNRSISLYPLTNYTFGTKDPLYEKDPSVQARFQRMREEFVKVGTRRSVEGVLLVHEHGLPHVLLLQLGTTFFKLPGGELNNDEDEIEGLKRLLTETLGRQDGAPPDWIVEDTIGNWWRPNFEPPQYPYIPPHITKPKEHKKMFLVQLGEKALFAVPRNYKLVAAPLFELYDNSQGYGPVISSLPQALCRFNFKYM</sequence>
<evidence type="ECO:0000256" key="8">
    <source>
        <dbReference type="SAM" id="MobiDB-lite"/>
    </source>
</evidence>
<dbReference type="Pfam" id="PF13869">
    <property type="entry name" value="NUDIX_2"/>
    <property type="match status" value="1"/>
</dbReference>
<comment type="similarity">
    <text evidence="1 7">Belongs to the Nudix hydrolase family. CPSF5 subfamily.</text>
</comment>
<evidence type="ECO:0000256" key="3">
    <source>
        <dbReference type="ARBA" id="ARBA00022490"/>
    </source>
</evidence>
<keyword evidence="4 7" id="KW-0507">mRNA processing</keyword>
<evidence type="ECO:0000259" key="9">
    <source>
        <dbReference type="PROSITE" id="PS51462"/>
    </source>
</evidence>
<dbReference type="Gene3D" id="3.90.79.10">
    <property type="entry name" value="Nucleoside Triphosphate Pyrophosphohydrolase"/>
    <property type="match status" value="1"/>
</dbReference>
<keyword evidence="5 7" id="KW-0694">RNA-binding</keyword>
<dbReference type="PIRSF" id="PIRSF017888">
    <property type="entry name" value="CPSF-25"/>
    <property type="match status" value="1"/>
</dbReference>
<feature type="region of interest" description="Disordered" evidence="8">
    <location>
        <begin position="1"/>
        <end position="28"/>
    </location>
</feature>
<dbReference type="EMBL" id="LR899721">
    <property type="protein sequence ID" value="CAD7241997.1"/>
    <property type="molecule type" value="Genomic_DNA"/>
</dbReference>
<dbReference type="InterPro" id="IPR000086">
    <property type="entry name" value="NUDIX_hydrolase_dom"/>
</dbReference>
<dbReference type="GO" id="GO:0005737">
    <property type="term" value="C:cytoplasm"/>
    <property type="evidence" value="ECO:0007669"/>
    <property type="project" value="UniProtKB-SubCell"/>
</dbReference>
<dbReference type="AlphaFoldDB" id="A0A7R8ZZD0"/>
<dbReference type="EMBL" id="CAJPEV010000204">
    <property type="protein sequence ID" value="CAG0882310.1"/>
    <property type="molecule type" value="Genomic_DNA"/>
</dbReference>
<dbReference type="SUPFAM" id="SSF55811">
    <property type="entry name" value="Nudix"/>
    <property type="match status" value="1"/>
</dbReference>
<accession>A0A7R8ZZD0</accession>
<feature type="domain" description="Nudix hydrolase" evidence="9">
    <location>
        <begin position="76"/>
        <end position="201"/>
    </location>
</feature>
<dbReference type="FunFam" id="3.90.79.10:FF:000008">
    <property type="entry name" value="cleavage and polyadenylation specificity factor subunit 5"/>
    <property type="match status" value="1"/>
</dbReference>
<dbReference type="PROSITE" id="PS51462">
    <property type="entry name" value="NUDIX"/>
    <property type="match status" value="1"/>
</dbReference>
<protein>
    <recommendedName>
        <fullName evidence="2 7">Cleavage and polyadenylation specificity factor subunit 5</fullName>
    </recommendedName>
</protein>
<dbReference type="GO" id="GO:0031124">
    <property type="term" value="P:mRNA 3'-end processing"/>
    <property type="evidence" value="ECO:0007669"/>
    <property type="project" value="InterPro"/>
</dbReference>
<proteinExistence type="inferred from homology"/>
<dbReference type="GO" id="GO:0005849">
    <property type="term" value="C:mRNA cleavage factor complex"/>
    <property type="evidence" value="ECO:0007669"/>
    <property type="project" value="UniProtKB-UniRule"/>
</dbReference>
<name>A0A7R8ZZD0_9CRUS</name>
<evidence type="ECO:0000313" key="10">
    <source>
        <dbReference type="EMBL" id="CAD7241997.1"/>
    </source>
</evidence>
<dbReference type="PANTHER" id="PTHR13047">
    <property type="entry name" value="PRE-MRNA CLEAVAGE FACTOR IM, 25KD SUBUNIT"/>
    <property type="match status" value="1"/>
</dbReference>
<reference evidence="10" key="1">
    <citation type="submission" date="2020-11" db="EMBL/GenBank/DDBJ databases">
        <authorList>
            <person name="Tran Van P."/>
        </authorList>
    </citation>
    <scope>NUCLEOTIDE SEQUENCE</scope>
</reference>
<dbReference type="GO" id="GO:0003729">
    <property type="term" value="F:mRNA binding"/>
    <property type="evidence" value="ECO:0007669"/>
    <property type="project" value="UniProtKB-UniRule"/>
</dbReference>